<proteinExistence type="predicted"/>
<dbReference type="CDD" id="cd22671">
    <property type="entry name" value="FHA_APTX-like"/>
    <property type="match status" value="1"/>
</dbReference>
<gene>
    <name evidence="7" type="ORF">HDU87_005354</name>
</gene>
<dbReference type="Pfam" id="PF17913">
    <property type="entry name" value="FHA_2"/>
    <property type="match status" value="1"/>
</dbReference>
<dbReference type="GO" id="GO:0016787">
    <property type="term" value="F:hydrolase activity"/>
    <property type="evidence" value="ECO:0007669"/>
    <property type="project" value="UniProtKB-KW"/>
</dbReference>
<feature type="DNA-binding region" description="HMG box" evidence="4">
    <location>
        <begin position="268"/>
        <end position="316"/>
    </location>
</feature>
<evidence type="ECO:0000256" key="2">
    <source>
        <dbReference type="ARBA" id="ARBA00022801"/>
    </source>
</evidence>
<keyword evidence="3 4" id="KW-0539">Nucleus</keyword>
<dbReference type="Gene3D" id="1.10.30.10">
    <property type="entry name" value="High mobility group box domain"/>
    <property type="match status" value="1"/>
</dbReference>
<keyword evidence="2" id="KW-0378">Hydrolase</keyword>
<evidence type="ECO:0000313" key="7">
    <source>
        <dbReference type="EMBL" id="KAJ3176312.1"/>
    </source>
</evidence>
<feature type="region of interest" description="Disordered" evidence="5">
    <location>
        <begin position="236"/>
        <end position="270"/>
    </location>
</feature>
<dbReference type="InterPro" id="IPR008984">
    <property type="entry name" value="SMAD_FHA_dom_sf"/>
</dbReference>
<evidence type="ECO:0000259" key="6">
    <source>
        <dbReference type="PROSITE" id="PS50118"/>
    </source>
</evidence>
<dbReference type="InterPro" id="IPR041388">
    <property type="entry name" value="FHA_2"/>
</dbReference>
<dbReference type="GO" id="GO:0005634">
    <property type="term" value="C:nucleus"/>
    <property type="evidence" value="ECO:0007669"/>
    <property type="project" value="UniProtKB-SubCell"/>
</dbReference>
<reference evidence="7" key="1">
    <citation type="submission" date="2020-05" db="EMBL/GenBank/DDBJ databases">
        <title>Phylogenomic resolution of chytrid fungi.</title>
        <authorList>
            <person name="Stajich J.E."/>
            <person name="Amses K."/>
            <person name="Simmons R."/>
            <person name="Seto K."/>
            <person name="Myers J."/>
            <person name="Bonds A."/>
            <person name="Quandt C.A."/>
            <person name="Barry K."/>
            <person name="Liu P."/>
            <person name="Grigoriev I."/>
            <person name="Longcore J.E."/>
            <person name="James T.Y."/>
        </authorList>
    </citation>
    <scope>NUCLEOTIDE SEQUENCE</scope>
    <source>
        <strain evidence="7">JEL0379</strain>
    </source>
</reference>
<comment type="caution">
    <text evidence="7">The sequence shown here is derived from an EMBL/GenBank/DDBJ whole genome shotgun (WGS) entry which is preliminary data.</text>
</comment>
<dbReference type="Proteomes" id="UP001212152">
    <property type="component" value="Unassembled WGS sequence"/>
</dbReference>
<protein>
    <recommendedName>
        <fullName evidence="6">HMG box domain-containing protein</fullName>
    </recommendedName>
</protein>
<dbReference type="GO" id="GO:0003677">
    <property type="term" value="F:DNA binding"/>
    <property type="evidence" value="ECO:0007669"/>
    <property type="project" value="UniProtKB-UniRule"/>
</dbReference>
<dbReference type="EMBL" id="JADGJQ010000042">
    <property type="protein sequence ID" value="KAJ3176312.1"/>
    <property type="molecule type" value="Genomic_DNA"/>
</dbReference>
<evidence type="ECO:0000256" key="4">
    <source>
        <dbReference type="PROSITE-ProRule" id="PRU00267"/>
    </source>
</evidence>
<keyword evidence="4" id="KW-0238">DNA-binding</keyword>
<name>A0AAD5TH12_9FUNG</name>
<dbReference type="InterPro" id="IPR036910">
    <property type="entry name" value="HMG_box_dom_sf"/>
</dbReference>
<dbReference type="AlphaFoldDB" id="A0AAD5TH12"/>
<evidence type="ECO:0000256" key="3">
    <source>
        <dbReference type="ARBA" id="ARBA00023242"/>
    </source>
</evidence>
<comment type="subcellular location">
    <subcellularLocation>
        <location evidence="1">Nucleus</location>
    </subcellularLocation>
</comment>
<dbReference type="PROSITE" id="PS50118">
    <property type="entry name" value="HMG_BOX_2"/>
    <property type="match status" value="1"/>
</dbReference>
<dbReference type="Pfam" id="PF09011">
    <property type="entry name" value="HMG_box_2"/>
    <property type="match status" value="1"/>
</dbReference>
<dbReference type="SUPFAM" id="SSF47095">
    <property type="entry name" value="HMG-box"/>
    <property type="match status" value="1"/>
</dbReference>
<evidence type="ECO:0000256" key="1">
    <source>
        <dbReference type="ARBA" id="ARBA00004123"/>
    </source>
</evidence>
<organism evidence="7 8">
    <name type="scientific">Geranomyces variabilis</name>
    <dbReference type="NCBI Taxonomy" id="109894"/>
    <lineage>
        <taxon>Eukaryota</taxon>
        <taxon>Fungi</taxon>
        <taxon>Fungi incertae sedis</taxon>
        <taxon>Chytridiomycota</taxon>
        <taxon>Chytridiomycota incertae sedis</taxon>
        <taxon>Chytridiomycetes</taxon>
        <taxon>Spizellomycetales</taxon>
        <taxon>Powellomycetaceae</taxon>
        <taxon>Geranomyces</taxon>
    </lineage>
</organism>
<evidence type="ECO:0000313" key="8">
    <source>
        <dbReference type="Proteomes" id="UP001212152"/>
    </source>
</evidence>
<feature type="domain" description="HMG box" evidence="6">
    <location>
        <begin position="268"/>
        <end position="316"/>
    </location>
</feature>
<dbReference type="CDD" id="cd00084">
    <property type="entry name" value="HMG-box_SF"/>
    <property type="match status" value="1"/>
</dbReference>
<keyword evidence="8" id="KW-1185">Reference proteome</keyword>
<sequence length="316" mass="34289">MSAFDVSLVCQTNGRKVQLHAGVTILGRLNAELGLQTEKTLSKQQLKVVVDPHSRTVTVERLGANPSFAHDKALAKGSPLEVRNGDTIHLIKREHPCVFTIVDVPFSSVPQSSQFNPFDFAPSDPVVIDGAADRTGRASDQIGEDDEELDALRAMLEDDEASDDEGPLWPEDFSAESEDIVGSGLSETSDEPTKPATVAIPSRVKTRKKTSAKNDVSAEHGISSFDALADRIMGADGKRPRARAAAPASKKPRAGAGRAMAPPTRKQAKRGVTAYGLYALKARPEAKRQHVDMEGPEITKLLRRQWKDLPDQDRQV</sequence>
<dbReference type="Gene3D" id="2.60.200.20">
    <property type="match status" value="1"/>
</dbReference>
<feature type="compositionally biased region" description="Low complexity" evidence="5">
    <location>
        <begin position="243"/>
        <end position="263"/>
    </location>
</feature>
<accession>A0AAD5TH12</accession>
<evidence type="ECO:0000256" key="5">
    <source>
        <dbReference type="SAM" id="MobiDB-lite"/>
    </source>
</evidence>
<dbReference type="SUPFAM" id="SSF49879">
    <property type="entry name" value="SMAD/FHA domain"/>
    <property type="match status" value="1"/>
</dbReference>
<dbReference type="InterPro" id="IPR009071">
    <property type="entry name" value="HMG_box_dom"/>
</dbReference>